<feature type="compositionally biased region" description="Basic and acidic residues" evidence="1">
    <location>
        <begin position="25"/>
        <end position="43"/>
    </location>
</feature>
<feature type="region of interest" description="Disordered" evidence="1">
    <location>
        <begin position="1"/>
        <end position="43"/>
    </location>
</feature>
<organism evidence="2 3">
    <name type="scientific">Staurois parvus</name>
    <dbReference type="NCBI Taxonomy" id="386267"/>
    <lineage>
        <taxon>Eukaryota</taxon>
        <taxon>Metazoa</taxon>
        <taxon>Chordata</taxon>
        <taxon>Craniata</taxon>
        <taxon>Vertebrata</taxon>
        <taxon>Euteleostomi</taxon>
        <taxon>Amphibia</taxon>
        <taxon>Batrachia</taxon>
        <taxon>Anura</taxon>
        <taxon>Neobatrachia</taxon>
        <taxon>Ranoidea</taxon>
        <taxon>Ranidae</taxon>
        <taxon>Staurois</taxon>
    </lineage>
</organism>
<gene>
    <name evidence="2" type="ORF">SPARVUS_LOCUS5706049</name>
</gene>
<feature type="region of interest" description="Disordered" evidence="1">
    <location>
        <begin position="87"/>
        <end position="121"/>
    </location>
</feature>
<feature type="compositionally biased region" description="Low complexity" evidence="1">
    <location>
        <begin position="97"/>
        <end position="111"/>
    </location>
</feature>
<evidence type="ECO:0000256" key="1">
    <source>
        <dbReference type="SAM" id="MobiDB-lite"/>
    </source>
</evidence>
<name>A0ABN9CSU1_9NEOB</name>
<reference evidence="2" key="1">
    <citation type="submission" date="2023-05" db="EMBL/GenBank/DDBJ databases">
        <authorList>
            <person name="Stuckert A."/>
        </authorList>
    </citation>
    <scope>NUCLEOTIDE SEQUENCE</scope>
</reference>
<evidence type="ECO:0000313" key="3">
    <source>
        <dbReference type="Proteomes" id="UP001162483"/>
    </source>
</evidence>
<comment type="caution">
    <text evidence="2">The sequence shown here is derived from an EMBL/GenBank/DDBJ whole genome shotgun (WGS) entry which is preliminary data.</text>
</comment>
<feature type="non-terminal residue" evidence="2">
    <location>
        <position position="121"/>
    </location>
</feature>
<sequence>SDIGSSGWTAGIGSQGISRPPGHLALDRLARQRASDHRHDRGALGHQALDCLARQRASWSPGMTAALGLTRHQVIWLASGAPRHLARQWAPSHQARQRALSQLARQRSTGSSGTGSSGSTA</sequence>
<evidence type="ECO:0000313" key="2">
    <source>
        <dbReference type="EMBL" id="CAI9563199.1"/>
    </source>
</evidence>
<keyword evidence="3" id="KW-1185">Reference proteome</keyword>
<proteinExistence type="predicted"/>
<feature type="non-terminal residue" evidence="2">
    <location>
        <position position="1"/>
    </location>
</feature>
<accession>A0ABN9CSU1</accession>
<dbReference type="Proteomes" id="UP001162483">
    <property type="component" value="Unassembled WGS sequence"/>
</dbReference>
<feature type="compositionally biased region" description="Gly residues" evidence="1">
    <location>
        <begin position="112"/>
        <end position="121"/>
    </location>
</feature>
<dbReference type="EMBL" id="CATNWA010012319">
    <property type="protein sequence ID" value="CAI9563199.1"/>
    <property type="molecule type" value="Genomic_DNA"/>
</dbReference>
<protein>
    <submittedName>
        <fullName evidence="2">Uncharacterized protein</fullName>
    </submittedName>
</protein>